<gene>
    <name evidence="1" type="ORF">Prum_009460</name>
</gene>
<reference evidence="1 2" key="2">
    <citation type="submission" date="2020-03" db="EMBL/GenBank/DDBJ databases">
        <authorList>
            <person name="Ichikawa N."/>
            <person name="Kimura A."/>
            <person name="Kitahashi Y."/>
            <person name="Uohara A."/>
        </authorList>
    </citation>
    <scope>NUCLEOTIDE SEQUENCE [LARGE SCALE GENOMIC DNA]</scope>
    <source>
        <strain evidence="1 2">NBRC 108638</strain>
    </source>
</reference>
<keyword evidence="2" id="KW-1185">Reference proteome</keyword>
<protein>
    <recommendedName>
        <fullName evidence="3">Resolvase/invertase-type recombinase catalytic domain-containing protein</fullName>
    </recommendedName>
</protein>
<reference evidence="1 2" key="1">
    <citation type="submission" date="2020-03" db="EMBL/GenBank/DDBJ databases">
        <title>Whole genome shotgun sequence of Phytohabitans rumicis NBRC 108638.</title>
        <authorList>
            <person name="Komaki H."/>
            <person name="Tamura T."/>
        </authorList>
    </citation>
    <scope>NUCLEOTIDE SEQUENCE [LARGE SCALE GENOMIC DNA]</scope>
    <source>
        <strain evidence="1 2">NBRC 108638</strain>
    </source>
</reference>
<accession>A0A6V8KU02</accession>
<proteinExistence type="predicted"/>
<sequence>MRRRRPVRAWQHEAAADLVARHGVIVAEYFDVGCSRRLPWTQRPRAAALLDTIAEPGRRFDAIVVGVYERAFAGDQLIHLLPTLDQHGVKFGCPKPAVRSMWTIQRTGR</sequence>
<evidence type="ECO:0008006" key="3">
    <source>
        <dbReference type="Google" id="ProtNLM"/>
    </source>
</evidence>
<dbReference type="Proteomes" id="UP000482960">
    <property type="component" value="Unassembled WGS sequence"/>
</dbReference>
<evidence type="ECO:0000313" key="2">
    <source>
        <dbReference type="Proteomes" id="UP000482960"/>
    </source>
</evidence>
<dbReference type="EMBL" id="BLPG01000001">
    <property type="protein sequence ID" value="GFJ87304.1"/>
    <property type="molecule type" value="Genomic_DNA"/>
</dbReference>
<organism evidence="1 2">
    <name type="scientific">Phytohabitans rumicis</name>
    <dbReference type="NCBI Taxonomy" id="1076125"/>
    <lineage>
        <taxon>Bacteria</taxon>
        <taxon>Bacillati</taxon>
        <taxon>Actinomycetota</taxon>
        <taxon>Actinomycetes</taxon>
        <taxon>Micromonosporales</taxon>
        <taxon>Micromonosporaceae</taxon>
    </lineage>
</organism>
<comment type="caution">
    <text evidence="1">The sequence shown here is derived from an EMBL/GenBank/DDBJ whole genome shotgun (WGS) entry which is preliminary data.</text>
</comment>
<evidence type="ECO:0000313" key="1">
    <source>
        <dbReference type="EMBL" id="GFJ87304.1"/>
    </source>
</evidence>
<dbReference type="AlphaFoldDB" id="A0A6V8KU02"/>
<name>A0A6V8KU02_9ACTN</name>